<evidence type="ECO:0000313" key="7">
    <source>
        <dbReference type="Proteomes" id="UP000034036"/>
    </source>
</evidence>
<name>A0A0G1CFY6_9BACT</name>
<evidence type="ECO:0000259" key="5">
    <source>
        <dbReference type="Pfam" id="PF18267"/>
    </source>
</evidence>
<dbReference type="InterPro" id="IPR041575">
    <property type="entry name" value="Rubredoxin_C"/>
</dbReference>
<dbReference type="EMBL" id="LCDF01000008">
    <property type="protein sequence ID" value="KKS48488.1"/>
    <property type="molecule type" value="Genomic_DNA"/>
</dbReference>
<comment type="cofactor">
    <cofactor evidence="1">
        <name>FAD</name>
        <dbReference type="ChEBI" id="CHEBI:57692"/>
    </cofactor>
</comment>
<comment type="caution">
    <text evidence="6">The sequence shown here is derived from an EMBL/GenBank/DDBJ whole genome shotgun (WGS) entry which is preliminary data.</text>
</comment>
<gene>
    <name evidence="6" type="ORF">UV11_C0008G0027</name>
</gene>
<dbReference type="STRING" id="1618659.UV11_C0008G0027"/>
<evidence type="ECO:0000259" key="4">
    <source>
        <dbReference type="Pfam" id="PF07992"/>
    </source>
</evidence>
<evidence type="ECO:0000256" key="3">
    <source>
        <dbReference type="ARBA" id="ARBA00022827"/>
    </source>
</evidence>
<proteinExistence type="predicted"/>
<evidence type="ECO:0000256" key="2">
    <source>
        <dbReference type="ARBA" id="ARBA00022630"/>
    </source>
</evidence>
<keyword evidence="3" id="KW-0274">FAD</keyword>
<dbReference type="InterPro" id="IPR036188">
    <property type="entry name" value="FAD/NAD-bd_sf"/>
</dbReference>
<keyword evidence="2" id="KW-0285">Flavoprotein</keyword>
<dbReference type="PRINTS" id="PR00368">
    <property type="entry name" value="FADPNR"/>
</dbReference>
<dbReference type="SUPFAM" id="SSF55424">
    <property type="entry name" value="FAD/NAD-linked reductases, dimerisation (C-terminal) domain"/>
    <property type="match status" value="1"/>
</dbReference>
<dbReference type="Gene3D" id="3.50.50.60">
    <property type="entry name" value="FAD/NAD(P)-binding domain"/>
    <property type="match status" value="2"/>
</dbReference>
<accession>A0A0G1CFY6</accession>
<dbReference type="Gene3D" id="3.30.390.30">
    <property type="match status" value="1"/>
</dbReference>
<organism evidence="6 7">
    <name type="scientific">Candidatus Giovannonibacteria bacterium GW2011_GWF2_42_19</name>
    <dbReference type="NCBI Taxonomy" id="1618659"/>
    <lineage>
        <taxon>Bacteria</taxon>
        <taxon>Candidatus Giovannoniibacteriota</taxon>
    </lineage>
</organism>
<dbReference type="SUPFAM" id="SSF51905">
    <property type="entry name" value="FAD/NAD(P)-binding domain"/>
    <property type="match status" value="2"/>
</dbReference>
<dbReference type="PANTHER" id="PTHR43429:SF3">
    <property type="entry name" value="NITRITE REDUCTASE [NAD(P)H]"/>
    <property type="match status" value="1"/>
</dbReference>
<feature type="domain" description="NADH-rubredoxin oxidoreductase C-terminal" evidence="5">
    <location>
        <begin position="328"/>
        <end position="390"/>
    </location>
</feature>
<sequence>MSEYKYLIVGGGIAGTSAAEVIRQNDKSGTIAIVTDEPDRLYSRILLSKPNFFLERIPFDQIWLKDSSWYEQNSISLLAQKKAVSLDLASKKVLLDDGSAIGYEKLLLAPGGYPRKWEISGGDKKGIFYLRTLTDARNIIGAVKSAKKAFCIGGGFVSFEMCDMLRLAGIEVTLILRESYYWEPLLDRISGELIEKALEKGGVKIFRNSEVAEIKGGEGAKSAILKTGEELACDMVVVGIGLTPSINWIKSAGVAVNRGILANEYLETNAQDVWAAGDAAEFKDSILEEDVQLGNWVNAQMQGRRAGFNMTGQIESFKLVSFYTTIGFGVSIAFVGDVRPIDGRKIIQRGPDEKGSYARIILKDSEVVGATLINRTQELASISKIIEKNIKVESRESELSDLNFDLKKLVNG</sequence>
<reference evidence="6 7" key="1">
    <citation type="journal article" date="2015" name="Nature">
        <title>rRNA introns, odd ribosomes, and small enigmatic genomes across a large radiation of phyla.</title>
        <authorList>
            <person name="Brown C.T."/>
            <person name="Hug L.A."/>
            <person name="Thomas B.C."/>
            <person name="Sharon I."/>
            <person name="Castelle C.J."/>
            <person name="Singh A."/>
            <person name="Wilkins M.J."/>
            <person name="Williams K.H."/>
            <person name="Banfield J.F."/>
        </authorList>
    </citation>
    <scope>NUCLEOTIDE SEQUENCE [LARGE SCALE GENOMIC DNA]</scope>
</reference>
<dbReference type="Proteomes" id="UP000034036">
    <property type="component" value="Unassembled WGS sequence"/>
</dbReference>
<dbReference type="AlphaFoldDB" id="A0A0G1CFY6"/>
<dbReference type="Pfam" id="PF18267">
    <property type="entry name" value="Rubredoxin_C"/>
    <property type="match status" value="1"/>
</dbReference>
<protein>
    <submittedName>
        <fullName evidence="6">FAD-dependent pyridine nucleotide-disulfide oxidoreductase</fullName>
    </submittedName>
</protein>
<feature type="domain" description="FAD/NAD(P)-binding" evidence="4">
    <location>
        <begin position="4"/>
        <end position="303"/>
    </location>
</feature>
<dbReference type="InterPro" id="IPR016156">
    <property type="entry name" value="FAD/NAD-linked_Rdtase_dimer_sf"/>
</dbReference>
<dbReference type="InterPro" id="IPR050260">
    <property type="entry name" value="FAD-bd_OxRdtase"/>
</dbReference>
<evidence type="ECO:0000313" key="6">
    <source>
        <dbReference type="EMBL" id="KKS48488.1"/>
    </source>
</evidence>
<dbReference type="InterPro" id="IPR023753">
    <property type="entry name" value="FAD/NAD-binding_dom"/>
</dbReference>
<dbReference type="PRINTS" id="PR00411">
    <property type="entry name" value="PNDRDTASEI"/>
</dbReference>
<dbReference type="GO" id="GO:0016491">
    <property type="term" value="F:oxidoreductase activity"/>
    <property type="evidence" value="ECO:0007669"/>
    <property type="project" value="InterPro"/>
</dbReference>
<evidence type="ECO:0000256" key="1">
    <source>
        <dbReference type="ARBA" id="ARBA00001974"/>
    </source>
</evidence>
<dbReference type="PANTHER" id="PTHR43429">
    <property type="entry name" value="PYRIDINE NUCLEOTIDE-DISULFIDE OXIDOREDUCTASE DOMAIN-CONTAINING"/>
    <property type="match status" value="1"/>
</dbReference>
<dbReference type="Pfam" id="PF07992">
    <property type="entry name" value="Pyr_redox_2"/>
    <property type="match status" value="1"/>
</dbReference>